<reference evidence="1 2" key="1">
    <citation type="submission" date="2017-07" db="EMBL/GenBank/DDBJ databases">
        <title>Amycolatopsis antarcticus sp. nov., isolated from the surface of an Antarcticus brown macroalga.</title>
        <authorList>
            <person name="Wang J."/>
            <person name="Leiva S."/>
            <person name="Huang J."/>
            <person name="Huang Y."/>
        </authorList>
    </citation>
    <scope>NUCLEOTIDE SEQUENCE [LARGE SCALE GENOMIC DNA]</scope>
    <source>
        <strain evidence="1 2">AU-G6</strain>
    </source>
</reference>
<dbReference type="AlphaFoldDB" id="A0A263D589"/>
<organism evidence="1 2">
    <name type="scientific">Amycolatopsis antarctica</name>
    <dbReference type="NCBI Taxonomy" id="1854586"/>
    <lineage>
        <taxon>Bacteria</taxon>
        <taxon>Bacillati</taxon>
        <taxon>Actinomycetota</taxon>
        <taxon>Actinomycetes</taxon>
        <taxon>Pseudonocardiales</taxon>
        <taxon>Pseudonocardiaceae</taxon>
        <taxon>Amycolatopsis</taxon>
    </lineage>
</organism>
<dbReference type="OrthoDB" id="3628278at2"/>
<comment type="caution">
    <text evidence="1">The sequence shown here is derived from an EMBL/GenBank/DDBJ whole genome shotgun (WGS) entry which is preliminary data.</text>
</comment>
<evidence type="ECO:0000313" key="2">
    <source>
        <dbReference type="Proteomes" id="UP000242444"/>
    </source>
</evidence>
<dbReference type="RefSeq" id="WP_094862057.1">
    <property type="nucleotide sequence ID" value="NZ_NKYE01000004.1"/>
</dbReference>
<accession>A0A263D589</accession>
<evidence type="ECO:0000313" key="1">
    <source>
        <dbReference type="EMBL" id="OZM73541.1"/>
    </source>
</evidence>
<dbReference type="InParanoid" id="A0A263D589"/>
<dbReference type="EMBL" id="NKYE01000004">
    <property type="protein sequence ID" value="OZM73541.1"/>
    <property type="molecule type" value="Genomic_DNA"/>
</dbReference>
<sequence>MTAGGFAEIDPDAAEPVFAALETTGTTLANDWQNARAGIAADEGGIGGDEIARSFRTHYAPAREASYRTADEMPRAFQSLVDAGRASARDYITADARGTDALRHMPPGRGPR</sequence>
<proteinExistence type="predicted"/>
<dbReference type="Proteomes" id="UP000242444">
    <property type="component" value="Unassembled WGS sequence"/>
</dbReference>
<gene>
    <name evidence="1" type="ORF">CFN78_08345</name>
</gene>
<protein>
    <submittedName>
        <fullName evidence="1">Uncharacterized protein</fullName>
    </submittedName>
</protein>
<keyword evidence="2" id="KW-1185">Reference proteome</keyword>
<name>A0A263D589_9PSEU</name>